<evidence type="ECO:0000313" key="2">
    <source>
        <dbReference type="EMBL" id="KAK7257044.1"/>
    </source>
</evidence>
<feature type="region of interest" description="Disordered" evidence="1">
    <location>
        <begin position="236"/>
        <end position="264"/>
    </location>
</feature>
<feature type="region of interest" description="Disordered" evidence="1">
    <location>
        <begin position="156"/>
        <end position="199"/>
    </location>
</feature>
<dbReference type="PANTHER" id="PTHR31973">
    <property type="entry name" value="POLYPROTEIN, PUTATIVE-RELATED"/>
    <property type="match status" value="1"/>
</dbReference>
<dbReference type="Proteomes" id="UP001372338">
    <property type="component" value="Unassembled WGS sequence"/>
</dbReference>
<gene>
    <name evidence="2" type="ORF">RIF29_30729</name>
</gene>
<evidence type="ECO:0000313" key="3">
    <source>
        <dbReference type="Proteomes" id="UP001372338"/>
    </source>
</evidence>
<organism evidence="2 3">
    <name type="scientific">Crotalaria pallida</name>
    <name type="common">Smooth rattlebox</name>
    <name type="synonym">Crotalaria striata</name>
    <dbReference type="NCBI Taxonomy" id="3830"/>
    <lineage>
        <taxon>Eukaryota</taxon>
        <taxon>Viridiplantae</taxon>
        <taxon>Streptophyta</taxon>
        <taxon>Embryophyta</taxon>
        <taxon>Tracheophyta</taxon>
        <taxon>Spermatophyta</taxon>
        <taxon>Magnoliopsida</taxon>
        <taxon>eudicotyledons</taxon>
        <taxon>Gunneridae</taxon>
        <taxon>Pentapetalae</taxon>
        <taxon>rosids</taxon>
        <taxon>fabids</taxon>
        <taxon>Fabales</taxon>
        <taxon>Fabaceae</taxon>
        <taxon>Papilionoideae</taxon>
        <taxon>50 kb inversion clade</taxon>
        <taxon>genistoids sensu lato</taxon>
        <taxon>core genistoids</taxon>
        <taxon>Crotalarieae</taxon>
        <taxon>Crotalaria</taxon>
    </lineage>
</organism>
<keyword evidence="3" id="KW-1185">Reference proteome</keyword>
<dbReference type="EMBL" id="JAYWIO010000006">
    <property type="protein sequence ID" value="KAK7257044.1"/>
    <property type="molecule type" value="Genomic_DNA"/>
</dbReference>
<feature type="compositionally biased region" description="Basic residues" evidence="1">
    <location>
        <begin position="255"/>
        <end position="264"/>
    </location>
</feature>
<sequence length="264" mass="28854">MPILVGCRRYGGQLLIAVGRDPNDQYFLLAFGVGLVEVFQELLDGVEHRFCLRHLYNNVKKRFGGGTEIRNLMMGAAKATYEQAWRDQMDELRQVSEASWILKRVREEDVANGANGAAANGATDDHGATNGVAADAANDAAENTPTNEVVVAAIGRTTTATNNPENPSPKRRKGKKICKPKALSQPVAPRRSKSKKCAGVKEVTDLVTKKPMEPMNPAELANYWTNLLKECDILKKGNEQGGKHPLNNKEDKKGGKNMKKGGKE</sequence>
<comment type="caution">
    <text evidence="2">The sequence shown here is derived from an EMBL/GenBank/DDBJ whole genome shotgun (WGS) entry which is preliminary data.</text>
</comment>
<dbReference type="PANTHER" id="PTHR31973:SF187">
    <property type="entry name" value="MUTATOR TRANSPOSASE MUDRA PROTEIN"/>
    <property type="match status" value="1"/>
</dbReference>
<reference evidence="2 3" key="1">
    <citation type="submission" date="2024-01" db="EMBL/GenBank/DDBJ databases">
        <title>The genomes of 5 underutilized Papilionoideae crops provide insights into root nodulation and disease resistanc.</title>
        <authorList>
            <person name="Yuan L."/>
        </authorList>
    </citation>
    <scope>NUCLEOTIDE SEQUENCE [LARGE SCALE GENOMIC DNA]</scope>
    <source>
        <strain evidence="2">ZHUSHIDOU_FW_LH</strain>
        <tissue evidence="2">Leaf</tissue>
    </source>
</reference>
<feature type="compositionally biased region" description="Polar residues" evidence="1">
    <location>
        <begin position="156"/>
        <end position="165"/>
    </location>
</feature>
<name>A0AAN9EH83_CROPI</name>
<accession>A0AAN9EH83</accession>
<dbReference type="AlphaFoldDB" id="A0AAN9EH83"/>
<protein>
    <submittedName>
        <fullName evidence="2">Uncharacterized protein</fullName>
    </submittedName>
</protein>
<feature type="compositionally biased region" description="Basic and acidic residues" evidence="1">
    <location>
        <begin position="236"/>
        <end position="254"/>
    </location>
</feature>
<proteinExistence type="predicted"/>
<feature type="compositionally biased region" description="Basic residues" evidence="1">
    <location>
        <begin position="169"/>
        <end position="179"/>
    </location>
</feature>
<evidence type="ECO:0000256" key="1">
    <source>
        <dbReference type="SAM" id="MobiDB-lite"/>
    </source>
</evidence>